<reference evidence="1 2" key="1">
    <citation type="submission" date="2015-08" db="EMBL/GenBank/DDBJ databases">
        <authorList>
            <person name="Babu N.S."/>
            <person name="Beckwith C.J."/>
            <person name="Beseler K.G."/>
            <person name="Brison A."/>
            <person name="Carone J.V."/>
            <person name="Caskin T.P."/>
            <person name="Diamond M."/>
            <person name="Durham M.E."/>
            <person name="Foxe J.M."/>
            <person name="Go M."/>
            <person name="Henderson B.A."/>
            <person name="Jones I.B."/>
            <person name="McGettigan J.A."/>
            <person name="Micheletti S.J."/>
            <person name="Nasrallah M.E."/>
            <person name="Ortiz D."/>
            <person name="Piller C.R."/>
            <person name="Privatt S.R."/>
            <person name="Schneider S.L."/>
            <person name="Sharp S."/>
            <person name="Smith T.C."/>
            <person name="Stanton J.D."/>
            <person name="Ullery H.E."/>
            <person name="Wilson R.J."/>
            <person name="Serrano M.G."/>
            <person name="Buck G."/>
            <person name="Lee V."/>
            <person name="Wang Y."/>
            <person name="Carvalho R."/>
            <person name="Voegtly L."/>
            <person name="Shi R."/>
            <person name="Duckworth R."/>
            <person name="Johnson A."/>
            <person name="Loviza R."/>
            <person name="Walstead R."/>
            <person name="Shah Z."/>
            <person name="Kiflezghi M."/>
            <person name="Wade K."/>
            <person name="Ball S.L."/>
            <person name="Bradley K.W."/>
            <person name="Asai D.J."/>
            <person name="Bowman C.A."/>
            <person name="Russell D.A."/>
            <person name="Pope W.H."/>
            <person name="Jacobs-Sera D."/>
            <person name="Hendrix R.W."/>
            <person name="Hatfull G.F."/>
        </authorList>
    </citation>
    <scope>NUCLEOTIDE SEQUENCE [LARGE SCALE GENOMIC DNA]</scope>
    <source>
        <strain evidence="1 2">DSM 27648</strain>
    </source>
</reference>
<dbReference type="PATRIC" id="fig|1391654.3.peg.4652"/>
<dbReference type="KEGG" id="llu:AKJ09_04588"/>
<accession>A0A0K1PXQ2</accession>
<dbReference type="AlphaFoldDB" id="A0A0K1PXQ2"/>
<evidence type="ECO:0000313" key="2">
    <source>
        <dbReference type="Proteomes" id="UP000064967"/>
    </source>
</evidence>
<evidence type="ECO:0000313" key="1">
    <source>
        <dbReference type="EMBL" id="AKU97924.1"/>
    </source>
</evidence>
<sequence>MSRLSKTAIPKALAEIVGAISPFLWPPLDALRASAAFARSWTARGPWS</sequence>
<organism evidence="1 2">
    <name type="scientific">Labilithrix luteola</name>
    <dbReference type="NCBI Taxonomy" id="1391654"/>
    <lineage>
        <taxon>Bacteria</taxon>
        <taxon>Pseudomonadati</taxon>
        <taxon>Myxococcota</taxon>
        <taxon>Polyangia</taxon>
        <taxon>Polyangiales</taxon>
        <taxon>Labilitrichaceae</taxon>
        <taxon>Labilithrix</taxon>
    </lineage>
</organism>
<dbReference type="EMBL" id="CP012333">
    <property type="protein sequence ID" value="AKU97924.1"/>
    <property type="molecule type" value="Genomic_DNA"/>
</dbReference>
<gene>
    <name evidence="1" type="ORF">AKJ09_04588</name>
</gene>
<dbReference type="Proteomes" id="UP000064967">
    <property type="component" value="Chromosome"/>
</dbReference>
<name>A0A0K1PXQ2_9BACT</name>
<protein>
    <submittedName>
        <fullName evidence="1">Uncharacterized protein</fullName>
    </submittedName>
</protein>
<keyword evidence="2" id="KW-1185">Reference proteome</keyword>
<proteinExistence type="predicted"/>